<dbReference type="GO" id="GO:0006508">
    <property type="term" value="P:proteolysis"/>
    <property type="evidence" value="ECO:0007669"/>
    <property type="project" value="UniProtKB-KW"/>
</dbReference>
<keyword evidence="12" id="KW-1185">Reference proteome</keyword>
<gene>
    <name evidence="11" type="ORF">GQ602_003711</name>
</gene>
<dbReference type="Pfam" id="PF05572">
    <property type="entry name" value="Peptidase_M43"/>
    <property type="match status" value="1"/>
</dbReference>
<evidence type="ECO:0000256" key="4">
    <source>
        <dbReference type="ARBA" id="ARBA00022723"/>
    </source>
</evidence>
<dbReference type="GO" id="GO:0008237">
    <property type="term" value="F:metallopeptidase activity"/>
    <property type="evidence" value="ECO:0007669"/>
    <property type="project" value="UniProtKB-KW"/>
</dbReference>
<evidence type="ECO:0000256" key="7">
    <source>
        <dbReference type="ARBA" id="ARBA00022833"/>
    </source>
</evidence>
<evidence type="ECO:0000256" key="1">
    <source>
        <dbReference type="ARBA" id="ARBA00003174"/>
    </source>
</evidence>
<keyword evidence="6" id="KW-0378">Hydrolase</keyword>
<keyword evidence="4" id="KW-0479">Metal-binding</keyword>
<sequence length="262" mass="29474">MLKMRRMAESFDDIAVPLKQLDKIRITTYVHVLVSYPLELIEITDKAIFEQVEILNAAFNPGNIYFRLGGYGRGLLQGDEFFFRNGSPVVKKHRRGDQRSLNLFITDSILDGEGGKNKKFIKGFATMPGPSHDYSGDCAVVHTCSLKGHTCGHYGKDPNLGISAAHEVGHWMGLLHVNGGEGVTDDYIDDTPPESTSYDGVRVSVADGRCAAMKPRKGGKYANVGNIMTYAPDLCRWFFSEGQFRMMRRMWWNFRAKKPLRK</sequence>
<evidence type="ECO:0000256" key="2">
    <source>
        <dbReference type="ARBA" id="ARBA00008721"/>
    </source>
</evidence>
<dbReference type="Gene3D" id="3.40.390.10">
    <property type="entry name" value="Collagenase (Catalytic Domain)"/>
    <property type="match status" value="1"/>
</dbReference>
<dbReference type="Proteomes" id="UP000562929">
    <property type="component" value="Unassembled WGS sequence"/>
</dbReference>
<dbReference type="EMBL" id="JAACLJ010000003">
    <property type="protein sequence ID" value="KAF4589822.1"/>
    <property type="molecule type" value="Genomic_DNA"/>
</dbReference>
<comment type="similarity">
    <text evidence="2">Belongs to the peptidase M43B family.</text>
</comment>
<proteinExistence type="inferred from homology"/>
<evidence type="ECO:0000256" key="3">
    <source>
        <dbReference type="ARBA" id="ARBA00022670"/>
    </source>
</evidence>
<evidence type="ECO:0000256" key="6">
    <source>
        <dbReference type="ARBA" id="ARBA00022801"/>
    </source>
</evidence>
<comment type="caution">
    <text evidence="11">The sequence shown here is derived from an EMBL/GenBank/DDBJ whole genome shotgun (WGS) entry which is preliminary data.</text>
</comment>
<dbReference type="OrthoDB" id="536211at2759"/>
<organism evidence="11 12">
    <name type="scientific">Ophiocordyceps camponoti-floridani</name>
    <dbReference type="NCBI Taxonomy" id="2030778"/>
    <lineage>
        <taxon>Eukaryota</taxon>
        <taxon>Fungi</taxon>
        <taxon>Dikarya</taxon>
        <taxon>Ascomycota</taxon>
        <taxon>Pezizomycotina</taxon>
        <taxon>Sordariomycetes</taxon>
        <taxon>Hypocreomycetidae</taxon>
        <taxon>Hypocreales</taxon>
        <taxon>Ophiocordycipitaceae</taxon>
        <taxon>Ophiocordyceps</taxon>
    </lineage>
</organism>
<dbReference type="AlphaFoldDB" id="A0A8H4Q8Q2"/>
<evidence type="ECO:0000259" key="10">
    <source>
        <dbReference type="Pfam" id="PF05572"/>
    </source>
</evidence>
<feature type="domain" description="Peptidase M43 pregnancy-associated plasma-A" evidence="10">
    <location>
        <begin position="90"/>
        <end position="249"/>
    </location>
</feature>
<accession>A0A8H4Q8Q2</accession>
<reference evidence="11 12" key="1">
    <citation type="journal article" date="2020" name="G3 (Bethesda)">
        <title>Genetic Underpinnings of Host Manipulation by Ophiocordyceps as Revealed by Comparative Transcriptomics.</title>
        <authorList>
            <person name="Will I."/>
            <person name="Das B."/>
            <person name="Trinh T."/>
            <person name="Brachmann A."/>
            <person name="Ohm R.A."/>
            <person name="de Bekker C."/>
        </authorList>
    </citation>
    <scope>NUCLEOTIDE SEQUENCE [LARGE SCALE GENOMIC DNA]</scope>
    <source>
        <strain evidence="11 12">EC05</strain>
    </source>
</reference>
<keyword evidence="5" id="KW-0732">Signal</keyword>
<keyword evidence="3 11" id="KW-0645">Protease</keyword>
<keyword evidence="9" id="KW-1015">Disulfide bond</keyword>
<comment type="function">
    <text evidence="1">Secreted metalloproteinase that allows assimilation of proteinaceous substrates.</text>
</comment>
<name>A0A8H4Q8Q2_9HYPO</name>
<keyword evidence="8 11" id="KW-0482">Metalloprotease</keyword>
<dbReference type="InterPro" id="IPR024079">
    <property type="entry name" value="MetalloPept_cat_dom_sf"/>
</dbReference>
<keyword evidence="7" id="KW-0862">Zinc</keyword>
<evidence type="ECO:0000313" key="11">
    <source>
        <dbReference type="EMBL" id="KAF4589822.1"/>
    </source>
</evidence>
<dbReference type="InterPro" id="IPR008754">
    <property type="entry name" value="Peptidase_M43"/>
</dbReference>
<dbReference type="GO" id="GO:0046872">
    <property type="term" value="F:metal ion binding"/>
    <property type="evidence" value="ECO:0007669"/>
    <property type="project" value="UniProtKB-KW"/>
</dbReference>
<protein>
    <submittedName>
        <fullName evidence="11">Metalloprotease MEP1</fullName>
    </submittedName>
</protein>
<evidence type="ECO:0000256" key="8">
    <source>
        <dbReference type="ARBA" id="ARBA00023049"/>
    </source>
</evidence>
<evidence type="ECO:0000313" key="12">
    <source>
        <dbReference type="Proteomes" id="UP000562929"/>
    </source>
</evidence>
<evidence type="ECO:0000256" key="9">
    <source>
        <dbReference type="ARBA" id="ARBA00023157"/>
    </source>
</evidence>
<dbReference type="PANTHER" id="PTHR47466:SF1">
    <property type="entry name" value="METALLOPROTEASE MEP1 (AFU_ORTHOLOGUE AFUA_1G07730)-RELATED"/>
    <property type="match status" value="1"/>
</dbReference>
<dbReference type="PANTHER" id="PTHR47466">
    <property type="match status" value="1"/>
</dbReference>
<evidence type="ECO:0000256" key="5">
    <source>
        <dbReference type="ARBA" id="ARBA00022729"/>
    </source>
</evidence>
<dbReference type="SUPFAM" id="SSF55486">
    <property type="entry name" value="Metalloproteases ('zincins'), catalytic domain"/>
    <property type="match status" value="1"/>
</dbReference>